<dbReference type="OrthoDB" id="4481535at2759"/>
<feature type="compositionally biased region" description="Polar residues" evidence="1">
    <location>
        <begin position="172"/>
        <end position="189"/>
    </location>
</feature>
<keyword evidence="4" id="KW-1185">Reference proteome</keyword>
<dbReference type="Proteomes" id="UP000266188">
    <property type="component" value="Unassembled WGS sequence"/>
</dbReference>
<keyword evidence="2" id="KW-0732">Signal</keyword>
<accession>A0A3A2ZC50</accession>
<sequence>MTRKKLLLLLFREIHGTYTLINKPGLPISDTSPLVQQHMGNTTASRDQQRLILPLTTAVTALLTENDKLFEGFTFLTGWMDNNSEVGYVIIEKLVPMEIRPAGNSFVHDGFTITNSKDNSSDSKTRTNDPKDTDKKQTGIQETEWAFRSEWEDTTKTEHPTTKESEWGLNSEWETITKQNKTNSASDEWTSGWDVKSDWDLGDKTKPPSPQPSPQPSKWPSSQDRAEQSSKSVWRSTSKTTTPKNRNTKSSTVKRRKRQSENIESEWYRTLPQSPYYRWGTQAEQAVSGNSSSGSGDDDSGSESGSGSKHWAWTPSDPSQESDGRSSNGSYESPLSSIWYRYGVTANEFKGMT</sequence>
<gene>
    <name evidence="3" type="ORF">PHISCL_06961</name>
</gene>
<comment type="caution">
    <text evidence="3">The sequence shown here is derived from an EMBL/GenBank/DDBJ whole genome shotgun (WGS) entry which is preliminary data.</text>
</comment>
<feature type="compositionally biased region" description="Polar residues" evidence="1">
    <location>
        <begin position="316"/>
        <end position="334"/>
    </location>
</feature>
<dbReference type="EMBL" id="MVGC01000284">
    <property type="protein sequence ID" value="RJE20688.1"/>
    <property type="molecule type" value="Genomic_DNA"/>
</dbReference>
<dbReference type="AlphaFoldDB" id="A0A3A2ZC50"/>
<feature type="region of interest" description="Disordered" evidence="1">
    <location>
        <begin position="111"/>
        <end position="334"/>
    </location>
</feature>
<evidence type="ECO:0000313" key="3">
    <source>
        <dbReference type="EMBL" id="RJE20688.1"/>
    </source>
</evidence>
<organism evidence="3 4">
    <name type="scientific">Aspergillus sclerotialis</name>
    <dbReference type="NCBI Taxonomy" id="2070753"/>
    <lineage>
        <taxon>Eukaryota</taxon>
        <taxon>Fungi</taxon>
        <taxon>Dikarya</taxon>
        <taxon>Ascomycota</taxon>
        <taxon>Pezizomycotina</taxon>
        <taxon>Eurotiomycetes</taxon>
        <taxon>Eurotiomycetidae</taxon>
        <taxon>Eurotiales</taxon>
        <taxon>Aspergillaceae</taxon>
        <taxon>Aspergillus</taxon>
        <taxon>Aspergillus subgen. Polypaecilum</taxon>
    </lineage>
</organism>
<name>A0A3A2ZC50_9EURO</name>
<feature type="chain" id="PRO_5017190200" evidence="2">
    <location>
        <begin position="17"/>
        <end position="353"/>
    </location>
</feature>
<evidence type="ECO:0000313" key="4">
    <source>
        <dbReference type="Proteomes" id="UP000266188"/>
    </source>
</evidence>
<evidence type="ECO:0000256" key="2">
    <source>
        <dbReference type="SAM" id="SignalP"/>
    </source>
</evidence>
<feature type="compositionally biased region" description="Basic and acidic residues" evidence="1">
    <location>
        <begin position="145"/>
        <end position="166"/>
    </location>
</feature>
<feature type="signal peptide" evidence="2">
    <location>
        <begin position="1"/>
        <end position="16"/>
    </location>
</feature>
<protein>
    <submittedName>
        <fullName evidence="3">Uncharacterized protein</fullName>
    </submittedName>
</protein>
<evidence type="ECO:0000256" key="1">
    <source>
        <dbReference type="SAM" id="MobiDB-lite"/>
    </source>
</evidence>
<feature type="compositionally biased region" description="Pro residues" evidence="1">
    <location>
        <begin position="207"/>
        <end position="217"/>
    </location>
</feature>
<feature type="compositionally biased region" description="Basic and acidic residues" evidence="1">
    <location>
        <begin position="119"/>
        <end position="137"/>
    </location>
</feature>
<feature type="compositionally biased region" description="Basic and acidic residues" evidence="1">
    <location>
        <begin position="195"/>
        <end position="206"/>
    </location>
</feature>
<proteinExistence type="predicted"/>
<reference evidence="4" key="1">
    <citation type="submission" date="2017-02" db="EMBL/GenBank/DDBJ databases">
        <authorList>
            <person name="Tafer H."/>
            <person name="Lopandic K."/>
        </authorList>
    </citation>
    <scope>NUCLEOTIDE SEQUENCE [LARGE SCALE GENOMIC DNA]</scope>
    <source>
        <strain evidence="4">CBS 366.77</strain>
    </source>
</reference>
<feature type="compositionally biased region" description="Polar residues" evidence="1">
    <location>
        <begin position="229"/>
        <end position="251"/>
    </location>
</feature>